<dbReference type="Pfam" id="PF04927">
    <property type="entry name" value="SMP"/>
    <property type="match status" value="3"/>
</dbReference>
<keyword evidence="5" id="KW-1185">Reference proteome</keyword>
<sequence>MSQQQPERPQQEQPTPVRYGDVFDVSSELSSQPIAPKDACTMQAEENRVLGKTLKGGAAAVMQSAAAVNLQRGVVGRDEAKDHGVMVSQDEVAGKRIITEAVGGEVVGQYVQPGKIHMKSPAGALADDAITIGEALENATLTAGDKPVDQSDAAAIQKAEVRASGFAHAGGVTAAAQSAANLNARTMGVDDKIKLGEVLADSSNRLEIDKPVTREDAEEVIEAEVRNNPEMVTYPGGVASSMAVAASLNQDRAV</sequence>
<evidence type="ECO:0000256" key="3">
    <source>
        <dbReference type="SAM" id="MobiDB-lite"/>
    </source>
</evidence>
<dbReference type="OMA" id="RNKPDMR"/>
<dbReference type="InterPro" id="IPR007011">
    <property type="entry name" value="LEA_SMP_dom"/>
</dbReference>
<protein>
    <submittedName>
        <fullName evidence="4">Uncharacterized protein</fullName>
    </submittedName>
</protein>
<dbReference type="InterPro" id="IPR042971">
    <property type="entry name" value="LEA_SMP"/>
</dbReference>
<evidence type="ECO:0000256" key="2">
    <source>
        <dbReference type="ARBA" id="ARBA00022737"/>
    </source>
</evidence>
<dbReference type="EMBL" id="CP093345">
    <property type="protein sequence ID" value="WOG94858.1"/>
    <property type="molecule type" value="Genomic_DNA"/>
</dbReference>
<feature type="region of interest" description="Disordered" evidence="3">
    <location>
        <begin position="1"/>
        <end position="37"/>
    </location>
</feature>
<organism evidence="4 5">
    <name type="scientific">Daucus carota subsp. sativus</name>
    <name type="common">Carrot</name>
    <dbReference type="NCBI Taxonomy" id="79200"/>
    <lineage>
        <taxon>Eukaryota</taxon>
        <taxon>Viridiplantae</taxon>
        <taxon>Streptophyta</taxon>
        <taxon>Embryophyta</taxon>
        <taxon>Tracheophyta</taxon>
        <taxon>Spermatophyta</taxon>
        <taxon>Magnoliopsida</taxon>
        <taxon>eudicotyledons</taxon>
        <taxon>Gunneridae</taxon>
        <taxon>Pentapetalae</taxon>
        <taxon>asterids</taxon>
        <taxon>campanulids</taxon>
        <taxon>Apiales</taxon>
        <taxon>Apiaceae</taxon>
        <taxon>Apioideae</taxon>
        <taxon>Scandiceae</taxon>
        <taxon>Daucinae</taxon>
        <taxon>Daucus</taxon>
        <taxon>Daucus sect. Daucus</taxon>
    </lineage>
</organism>
<dbReference type="Proteomes" id="UP000077755">
    <property type="component" value="Chromosome 3"/>
</dbReference>
<dbReference type="Gramene" id="KZN03736">
    <property type="protein sequence ID" value="KZN03736"/>
    <property type="gene ID" value="DCAR_012492"/>
</dbReference>
<comment type="similarity">
    <text evidence="1">Belongs to the LEA type SMP family.</text>
</comment>
<feature type="compositionally biased region" description="Low complexity" evidence="3">
    <location>
        <begin position="1"/>
        <end position="16"/>
    </location>
</feature>
<evidence type="ECO:0000256" key="1">
    <source>
        <dbReference type="ARBA" id="ARBA00010733"/>
    </source>
</evidence>
<reference evidence="4" key="2">
    <citation type="submission" date="2022-03" db="EMBL/GenBank/DDBJ databases">
        <title>Draft title - Genomic analysis of global carrot germplasm unveils the trajectory of domestication and the origin of high carotenoid orange carrot.</title>
        <authorList>
            <person name="Iorizzo M."/>
            <person name="Ellison S."/>
            <person name="Senalik D."/>
            <person name="Macko-Podgorni A."/>
            <person name="Grzebelus D."/>
            <person name="Bostan H."/>
            <person name="Rolling W."/>
            <person name="Curaba J."/>
            <person name="Simon P."/>
        </authorList>
    </citation>
    <scope>NUCLEOTIDE SEQUENCE</scope>
    <source>
        <tissue evidence="4">Leaf</tissue>
    </source>
</reference>
<accession>A0A166CGA4</accession>
<keyword evidence="2" id="KW-0677">Repeat</keyword>
<reference evidence="4" key="1">
    <citation type="journal article" date="2016" name="Nat. Genet.">
        <title>A high-quality carrot genome assembly provides new insights into carotenoid accumulation and asterid genome evolution.</title>
        <authorList>
            <person name="Iorizzo M."/>
            <person name="Ellison S."/>
            <person name="Senalik D."/>
            <person name="Zeng P."/>
            <person name="Satapoomin P."/>
            <person name="Huang J."/>
            <person name="Bowman M."/>
            <person name="Iovene M."/>
            <person name="Sanseverino W."/>
            <person name="Cavagnaro P."/>
            <person name="Yildiz M."/>
            <person name="Macko-Podgorni A."/>
            <person name="Moranska E."/>
            <person name="Grzebelus E."/>
            <person name="Grzebelus D."/>
            <person name="Ashrafi H."/>
            <person name="Zheng Z."/>
            <person name="Cheng S."/>
            <person name="Spooner D."/>
            <person name="Van Deynze A."/>
            <person name="Simon P."/>
        </authorList>
    </citation>
    <scope>NUCLEOTIDE SEQUENCE</scope>
    <source>
        <tissue evidence="4">Leaf</tissue>
    </source>
</reference>
<dbReference type="PANTHER" id="PTHR31174">
    <property type="entry name" value="SEED MATURATION FAMILY PROTEIN"/>
    <property type="match status" value="1"/>
</dbReference>
<gene>
    <name evidence="4" type="ORF">DCAR_0314155</name>
</gene>
<dbReference type="AlphaFoldDB" id="A0A166CGA4"/>
<evidence type="ECO:0000313" key="5">
    <source>
        <dbReference type="Proteomes" id="UP000077755"/>
    </source>
</evidence>
<proteinExistence type="inferred from homology"/>
<name>A0A166CGA4_DAUCS</name>
<dbReference type="PANTHER" id="PTHR31174:SF31">
    <property type="entry name" value="LATE EMBRYOGENESIS ABUNDANT PROTEIN 3"/>
    <property type="match status" value="1"/>
</dbReference>
<evidence type="ECO:0000313" key="4">
    <source>
        <dbReference type="EMBL" id="WOG94858.1"/>
    </source>
</evidence>